<dbReference type="InterPro" id="IPR011032">
    <property type="entry name" value="GroES-like_sf"/>
</dbReference>
<gene>
    <name evidence="4" type="ORF">FocTR4_00004500</name>
</gene>
<protein>
    <recommendedName>
        <fullName evidence="3">Enoyl reductase (ER) domain-containing protein</fullName>
    </recommendedName>
</protein>
<dbReference type="PANTHER" id="PTHR44154">
    <property type="entry name" value="QUINONE OXIDOREDUCTASE"/>
    <property type="match status" value="1"/>
</dbReference>
<name>A0A5C6TJG8_FUSOC</name>
<organism evidence="4 5">
    <name type="scientific">Fusarium oxysporum f. sp. cubense</name>
    <dbReference type="NCBI Taxonomy" id="61366"/>
    <lineage>
        <taxon>Eukaryota</taxon>
        <taxon>Fungi</taxon>
        <taxon>Dikarya</taxon>
        <taxon>Ascomycota</taxon>
        <taxon>Pezizomycotina</taxon>
        <taxon>Sordariomycetes</taxon>
        <taxon>Hypocreomycetidae</taxon>
        <taxon>Hypocreales</taxon>
        <taxon>Nectriaceae</taxon>
        <taxon>Fusarium</taxon>
        <taxon>Fusarium oxysporum species complex</taxon>
    </lineage>
</organism>
<dbReference type="Gene3D" id="3.90.180.10">
    <property type="entry name" value="Medium-chain alcohol dehydrogenases, catalytic domain"/>
    <property type="match status" value="1"/>
</dbReference>
<accession>A0A5C6TJG8</accession>
<dbReference type="SMART" id="SM00829">
    <property type="entry name" value="PKS_ER"/>
    <property type="match status" value="1"/>
</dbReference>
<dbReference type="AlphaFoldDB" id="A0A5C6TJG8"/>
<dbReference type="SUPFAM" id="SSF50129">
    <property type="entry name" value="GroES-like"/>
    <property type="match status" value="1"/>
</dbReference>
<dbReference type="InterPro" id="IPR013154">
    <property type="entry name" value="ADH-like_N"/>
</dbReference>
<dbReference type="Pfam" id="PF00107">
    <property type="entry name" value="ADH_zinc_N"/>
    <property type="match status" value="1"/>
</dbReference>
<keyword evidence="2" id="KW-0521">NADP</keyword>
<sequence length="386" mass="42153">MSYPQDDPFSTYFEAIQSLSHQRSAFDSQFGMDTMKAVGVAKYGGVDNLESRNVPRPGKPTGRDVLVKVQACSVNPIDVKIRAGIYDDAPEEDYYEFAPKGFHIIGYDGAGIVLQTGPECQFFKPGDEISYVGASTRQGSYAEYQLVSELHCACKPKSLDFVQAASFGLTFGTAYQSLHHRLDIKPNENVGILIINGAGGVGSAAIQLARNVLNLPVVVTTASRQETISFCKEMGATHVINHLKDLVEQIKDLSLSVPIKYAYILASTEQYIHAVAKICAPFGKVCSIVQADVSLYGTDFMSKSMTFAWDWLGSAAYHRTNVEGYHEMLGTLSRLMDEKKLVPTLGKRYKLTLAGLKEAHRQIESKTTIGKVGLGIDEPGQGTPFA</sequence>
<dbReference type="GO" id="GO:0008270">
    <property type="term" value="F:zinc ion binding"/>
    <property type="evidence" value="ECO:0007669"/>
    <property type="project" value="InterPro"/>
</dbReference>
<comment type="caution">
    <text evidence="4">The sequence shown here is derived from an EMBL/GenBank/DDBJ whole genome shotgun (WGS) entry which is preliminary data.</text>
</comment>
<comment type="similarity">
    <text evidence="1">Belongs to the zinc-containing alcohol dehydrogenase family. Quinone oxidoreductase subfamily.</text>
</comment>
<dbReference type="CDD" id="cd08252">
    <property type="entry name" value="AL_MDR"/>
    <property type="match status" value="1"/>
</dbReference>
<dbReference type="InterPro" id="IPR014182">
    <property type="entry name" value="ADH_Zn_typ-1"/>
</dbReference>
<reference evidence="4 5" key="1">
    <citation type="submission" date="2019-07" db="EMBL/GenBank/DDBJ databases">
        <title>The First High-Quality Draft Genome Sequence of the Causal Agent of the Current Panama Disease Epidemic.</title>
        <authorList>
            <person name="Warmington R.J."/>
            <person name="Kay W."/>
            <person name="Jeffries A."/>
            <person name="Bebber D."/>
            <person name="Moore K."/>
            <person name="Studholme D.J."/>
        </authorList>
    </citation>
    <scope>NUCLEOTIDE SEQUENCE [LARGE SCALE GENOMIC DNA]</scope>
    <source>
        <strain evidence="4 5">TR4</strain>
    </source>
</reference>
<dbReference type="GO" id="GO:0016491">
    <property type="term" value="F:oxidoreductase activity"/>
    <property type="evidence" value="ECO:0007669"/>
    <property type="project" value="InterPro"/>
</dbReference>
<dbReference type="Proteomes" id="UP000321331">
    <property type="component" value="Unassembled WGS sequence"/>
</dbReference>
<proteinExistence type="inferred from homology"/>
<evidence type="ECO:0000256" key="1">
    <source>
        <dbReference type="ARBA" id="ARBA00010371"/>
    </source>
</evidence>
<dbReference type="PANTHER" id="PTHR44154:SF1">
    <property type="entry name" value="QUINONE OXIDOREDUCTASE"/>
    <property type="match status" value="1"/>
</dbReference>
<dbReference type="InterPro" id="IPR013149">
    <property type="entry name" value="ADH-like_C"/>
</dbReference>
<evidence type="ECO:0000313" key="5">
    <source>
        <dbReference type="Proteomes" id="UP000321331"/>
    </source>
</evidence>
<evidence type="ECO:0000313" key="4">
    <source>
        <dbReference type="EMBL" id="TXC10394.1"/>
    </source>
</evidence>
<dbReference type="InterPro" id="IPR020843">
    <property type="entry name" value="ER"/>
</dbReference>
<dbReference type="SUPFAM" id="SSF51735">
    <property type="entry name" value="NAD(P)-binding Rossmann-fold domains"/>
    <property type="match status" value="1"/>
</dbReference>
<dbReference type="Pfam" id="PF08240">
    <property type="entry name" value="ADH_N"/>
    <property type="match status" value="1"/>
</dbReference>
<evidence type="ECO:0000256" key="2">
    <source>
        <dbReference type="ARBA" id="ARBA00022857"/>
    </source>
</evidence>
<dbReference type="InterPro" id="IPR036291">
    <property type="entry name" value="NAD(P)-bd_dom_sf"/>
</dbReference>
<dbReference type="EMBL" id="VMNF01000004">
    <property type="protein sequence ID" value="TXC10394.1"/>
    <property type="molecule type" value="Genomic_DNA"/>
</dbReference>
<dbReference type="InterPro" id="IPR051603">
    <property type="entry name" value="Zinc-ADH_QOR/CCCR"/>
</dbReference>
<evidence type="ECO:0000259" key="3">
    <source>
        <dbReference type="SMART" id="SM00829"/>
    </source>
</evidence>
<dbReference type="Gene3D" id="3.40.50.720">
    <property type="entry name" value="NAD(P)-binding Rossmann-like Domain"/>
    <property type="match status" value="1"/>
</dbReference>
<feature type="domain" description="Enoyl reductase (ER)" evidence="3">
    <location>
        <begin position="44"/>
        <end position="374"/>
    </location>
</feature>